<evidence type="ECO:0000313" key="10">
    <source>
        <dbReference type="Proteomes" id="UP000787625"/>
    </source>
</evidence>
<evidence type="ECO:0000256" key="3">
    <source>
        <dbReference type="ARBA" id="ARBA00023110"/>
    </source>
</evidence>
<dbReference type="Proteomes" id="UP000787625">
    <property type="component" value="Unassembled WGS sequence"/>
</dbReference>
<evidence type="ECO:0000256" key="6">
    <source>
        <dbReference type="RuleBase" id="RU003915"/>
    </source>
</evidence>
<dbReference type="GO" id="GO:0003755">
    <property type="term" value="F:peptidyl-prolyl cis-trans isomerase activity"/>
    <property type="evidence" value="ECO:0007669"/>
    <property type="project" value="UniProtKB-UniRule"/>
</dbReference>
<dbReference type="PROSITE" id="PS50059">
    <property type="entry name" value="FKBP_PPIASE"/>
    <property type="match status" value="1"/>
</dbReference>
<evidence type="ECO:0000256" key="1">
    <source>
        <dbReference type="ARBA" id="ARBA00000971"/>
    </source>
</evidence>
<protein>
    <recommendedName>
        <fullName evidence="6">Peptidyl-prolyl cis-trans isomerase</fullName>
        <ecNumber evidence="6">5.2.1.8</ecNumber>
    </recommendedName>
</protein>
<feature type="domain" description="PPIase FKBP-type" evidence="8">
    <location>
        <begin position="207"/>
        <end position="292"/>
    </location>
</feature>
<dbReference type="Pfam" id="PF01346">
    <property type="entry name" value="FKBP_N"/>
    <property type="match status" value="1"/>
</dbReference>
<keyword evidence="7" id="KW-0732">Signal</keyword>
<dbReference type="InterPro" id="IPR036944">
    <property type="entry name" value="PPIase_FKBP_N_sf"/>
</dbReference>
<evidence type="ECO:0000256" key="5">
    <source>
        <dbReference type="PROSITE-ProRule" id="PRU00277"/>
    </source>
</evidence>
<comment type="similarity">
    <text evidence="2 6">Belongs to the FKBP-type PPIase family.</text>
</comment>
<dbReference type="PANTHER" id="PTHR43811">
    <property type="entry name" value="FKBP-TYPE PEPTIDYL-PROLYL CIS-TRANS ISOMERASE FKPA"/>
    <property type="match status" value="1"/>
</dbReference>
<dbReference type="PANTHER" id="PTHR43811:SF19">
    <property type="entry name" value="39 KDA FK506-BINDING NUCLEAR PROTEIN"/>
    <property type="match status" value="1"/>
</dbReference>
<dbReference type="GO" id="GO:0006457">
    <property type="term" value="P:protein folding"/>
    <property type="evidence" value="ECO:0007669"/>
    <property type="project" value="InterPro"/>
</dbReference>
<organism evidence="9 10">
    <name type="scientific">Candidatus Avibacteroides avistercoris</name>
    <dbReference type="NCBI Taxonomy" id="2840690"/>
    <lineage>
        <taxon>Bacteria</taxon>
        <taxon>Pseudomonadati</taxon>
        <taxon>Bacteroidota</taxon>
        <taxon>Bacteroidia</taxon>
        <taxon>Bacteroidales</taxon>
        <taxon>Bacteroidaceae</taxon>
        <taxon>Bacteroidaceae incertae sedis</taxon>
        <taxon>Candidatus Avibacteroides</taxon>
    </lineage>
</organism>
<feature type="chain" id="PRO_5038876743" description="Peptidyl-prolyl cis-trans isomerase" evidence="7">
    <location>
        <begin position="21"/>
        <end position="293"/>
    </location>
</feature>
<reference evidence="9" key="1">
    <citation type="journal article" date="2021" name="PeerJ">
        <title>Extensive microbial diversity within the chicken gut microbiome revealed by metagenomics and culture.</title>
        <authorList>
            <person name="Gilroy R."/>
            <person name="Ravi A."/>
            <person name="Getino M."/>
            <person name="Pursley I."/>
            <person name="Horton D.L."/>
            <person name="Alikhan N.F."/>
            <person name="Baker D."/>
            <person name="Gharbi K."/>
            <person name="Hall N."/>
            <person name="Watson M."/>
            <person name="Adriaenssens E.M."/>
            <person name="Foster-Nyarko E."/>
            <person name="Jarju S."/>
            <person name="Secka A."/>
            <person name="Antonio M."/>
            <person name="Oren A."/>
            <person name="Chaudhuri R.R."/>
            <person name="La Ragione R."/>
            <person name="Hildebrand F."/>
            <person name="Pallen M.J."/>
        </authorList>
    </citation>
    <scope>NUCLEOTIDE SEQUENCE</scope>
    <source>
        <strain evidence="9">MalCec1-1739</strain>
    </source>
</reference>
<accession>A0A9D2UJS3</accession>
<dbReference type="EC" id="5.2.1.8" evidence="6"/>
<dbReference type="InterPro" id="IPR046357">
    <property type="entry name" value="PPIase_dom_sf"/>
</dbReference>
<proteinExistence type="inferred from homology"/>
<name>A0A9D2UJS3_9BACT</name>
<evidence type="ECO:0000313" key="9">
    <source>
        <dbReference type="EMBL" id="HJD53673.1"/>
    </source>
</evidence>
<reference evidence="9" key="2">
    <citation type="submission" date="2021-04" db="EMBL/GenBank/DDBJ databases">
        <authorList>
            <person name="Gilroy R."/>
        </authorList>
    </citation>
    <scope>NUCLEOTIDE SEQUENCE</scope>
    <source>
        <strain evidence="9">MalCec1-1739</strain>
    </source>
</reference>
<evidence type="ECO:0000256" key="7">
    <source>
        <dbReference type="SAM" id="SignalP"/>
    </source>
</evidence>
<comment type="caution">
    <text evidence="9">The sequence shown here is derived from an EMBL/GenBank/DDBJ whole genome shotgun (WGS) entry which is preliminary data.</text>
</comment>
<dbReference type="Gene3D" id="1.10.287.460">
    <property type="entry name" value="Peptidyl-prolyl cis-trans isomerase, FKBP-type, N-terminal domain"/>
    <property type="match status" value="1"/>
</dbReference>
<dbReference type="Pfam" id="PF00254">
    <property type="entry name" value="FKBP_C"/>
    <property type="match status" value="1"/>
</dbReference>
<keyword evidence="3 5" id="KW-0697">Rotamase</keyword>
<evidence type="ECO:0000256" key="4">
    <source>
        <dbReference type="ARBA" id="ARBA00023235"/>
    </source>
</evidence>
<dbReference type="InterPro" id="IPR000774">
    <property type="entry name" value="PPIase_FKBP_N"/>
</dbReference>
<dbReference type="InterPro" id="IPR001179">
    <property type="entry name" value="PPIase_FKBP_dom"/>
</dbReference>
<dbReference type="Gene3D" id="3.10.50.40">
    <property type="match status" value="1"/>
</dbReference>
<evidence type="ECO:0000256" key="2">
    <source>
        <dbReference type="ARBA" id="ARBA00006577"/>
    </source>
</evidence>
<evidence type="ECO:0000259" key="8">
    <source>
        <dbReference type="PROSITE" id="PS50059"/>
    </source>
</evidence>
<keyword evidence="4 5" id="KW-0413">Isomerase</keyword>
<dbReference type="AlphaFoldDB" id="A0A9D2UJS3"/>
<comment type="catalytic activity">
    <reaction evidence="1 5 6">
        <text>[protein]-peptidylproline (omega=180) = [protein]-peptidylproline (omega=0)</text>
        <dbReference type="Rhea" id="RHEA:16237"/>
        <dbReference type="Rhea" id="RHEA-COMP:10747"/>
        <dbReference type="Rhea" id="RHEA-COMP:10748"/>
        <dbReference type="ChEBI" id="CHEBI:83833"/>
        <dbReference type="ChEBI" id="CHEBI:83834"/>
        <dbReference type="EC" id="5.2.1.8"/>
    </reaction>
</comment>
<sequence length="293" mass="32517">MIKKLLIIALACAVCVPLAAKGKKKNEKEGDKTFVLADRTDSLSYCLGFANGGMMLKERLRQDFGLDSTQYATFVKELSKGAECSDPKKVAKVLGFYHGLLMRKDRMDKMLAPMFAADTTLHVDRGLLIDVLQASFTNDSMQMDAKQVNDYMSGLQRELQAKAMDRYKADNEAFLADNARRDSVVTTASGLQYKVLTAGTGPVPSKDSKVKVNYRGMTIDGKEFDSSYKRGVPTEFTPQQVIKGWAEALTMMPVGSRWMIYIPQELGYGSRGAGPIKPYSTLIFELELLEIVK</sequence>
<feature type="signal peptide" evidence="7">
    <location>
        <begin position="1"/>
        <end position="20"/>
    </location>
</feature>
<dbReference type="SUPFAM" id="SSF54534">
    <property type="entry name" value="FKBP-like"/>
    <property type="match status" value="1"/>
</dbReference>
<dbReference type="EMBL" id="DWUP01000193">
    <property type="protein sequence ID" value="HJD53673.1"/>
    <property type="molecule type" value="Genomic_DNA"/>
</dbReference>
<gene>
    <name evidence="9" type="ORF">IAA93_08130</name>
</gene>